<feature type="domain" description="DUF8004" evidence="2">
    <location>
        <begin position="178"/>
        <end position="269"/>
    </location>
</feature>
<reference evidence="3" key="1">
    <citation type="submission" date="2022-10" db="EMBL/GenBank/DDBJ databases">
        <title>Culturing micro-colonial fungi from biological soil crusts in the Mojave desert and describing Neophaeococcomyces mojavensis, and introducing the new genera and species Taxawa tesnikishii.</title>
        <authorList>
            <person name="Kurbessoian T."/>
            <person name="Stajich J.E."/>
        </authorList>
    </citation>
    <scope>NUCLEOTIDE SEQUENCE</scope>
    <source>
        <strain evidence="3">TK_1</strain>
    </source>
</reference>
<evidence type="ECO:0000313" key="3">
    <source>
        <dbReference type="EMBL" id="KAJ9664298.1"/>
    </source>
</evidence>
<keyword evidence="4" id="KW-1185">Reference proteome</keyword>
<name>A0ABQ9NR72_9PEZI</name>
<proteinExistence type="predicted"/>
<protein>
    <recommendedName>
        <fullName evidence="2">DUF8004 domain-containing protein</fullName>
    </recommendedName>
</protein>
<organism evidence="3 4">
    <name type="scientific">Coniosporium apollinis</name>
    <dbReference type="NCBI Taxonomy" id="61459"/>
    <lineage>
        <taxon>Eukaryota</taxon>
        <taxon>Fungi</taxon>
        <taxon>Dikarya</taxon>
        <taxon>Ascomycota</taxon>
        <taxon>Pezizomycotina</taxon>
        <taxon>Dothideomycetes</taxon>
        <taxon>Dothideomycetes incertae sedis</taxon>
        <taxon>Coniosporium</taxon>
    </lineage>
</organism>
<feature type="compositionally biased region" description="Polar residues" evidence="1">
    <location>
        <begin position="765"/>
        <end position="783"/>
    </location>
</feature>
<feature type="compositionally biased region" description="Polar residues" evidence="1">
    <location>
        <begin position="683"/>
        <end position="699"/>
    </location>
</feature>
<dbReference type="Proteomes" id="UP001172684">
    <property type="component" value="Unassembled WGS sequence"/>
</dbReference>
<dbReference type="Pfam" id="PF26013">
    <property type="entry name" value="DUF8004"/>
    <property type="match status" value="1"/>
</dbReference>
<feature type="region of interest" description="Disordered" evidence="1">
    <location>
        <begin position="761"/>
        <end position="792"/>
    </location>
</feature>
<dbReference type="PANTHER" id="PTHR39601">
    <property type="entry name" value="CHORIOGENIN HMINOR"/>
    <property type="match status" value="1"/>
</dbReference>
<dbReference type="InterPro" id="IPR058317">
    <property type="entry name" value="DUF8004"/>
</dbReference>
<evidence type="ECO:0000259" key="2">
    <source>
        <dbReference type="Pfam" id="PF26013"/>
    </source>
</evidence>
<accession>A0ABQ9NR72</accession>
<feature type="region of interest" description="Disordered" evidence="1">
    <location>
        <begin position="648"/>
        <end position="703"/>
    </location>
</feature>
<gene>
    <name evidence="3" type="ORF">H2201_005290</name>
</gene>
<dbReference type="EMBL" id="JAPDRL010000038">
    <property type="protein sequence ID" value="KAJ9664298.1"/>
    <property type="molecule type" value="Genomic_DNA"/>
</dbReference>
<dbReference type="PANTHER" id="PTHR39601:SF1">
    <property type="entry name" value="CHORIOGENIN HMINOR"/>
    <property type="match status" value="1"/>
</dbReference>
<evidence type="ECO:0000313" key="4">
    <source>
        <dbReference type="Proteomes" id="UP001172684"/>
    </source>
</evidence>
<sequence length="935" mass="104372">MQNRASIRVAAAMRNPNKSFPVKRWDGVNKASSDWDGLRRDSELWFDDGDCLVHLYAKGNSRRGPSIRIPFAAIQEARSGAIFDICFAQLTPQAQSDYYGFAMHDKTEIPQTAGRYELYIPAPEDAKKEEAFLWHITTRNYFAFLAGRPLVGSHLGRSLVDLQERLHLFRNGDADNHKDLMTYMEDMGYLDFVHCPDHALAVLFYAEHYQLRDLWIDAFAHCVGMNDLLCLSTEFEPICRVTKALITRAYLEMDLHVGRVETALSTFLEDDLSASRLGVSQGARNHLERFRSFLHSFYVEKFSYWPPPEGSSFSKPLYRSMYFDFRSLYDFLVDLDSSDALIHQKPASGGICVLQNIQAFDKRHKYEPLPHPLPLVPEIPLECRSRQSQRSLIAFKLESKNAKNERQMTTRAILSAATNTKDPSIFKSPLVRAYARFEREWSVKQEEKVSIADARRVRWIMIYAILQMLVSVMRAPKEVRNPEEPSYLLCCLTAGCPPWKARDTSKILTPSAVEDATPKAVQVPTVRVDAIPSITDKPLPATPSPRISIHPDCEVDYFSGSHGEPPLRPLSIDIPAPLRITPNASSPASIKRNDSMRAIKTLSSAFSSRRSSVVVKPAPSPFHEIMVHGYGNGTHPVVIDPPSTTSGALCPPFRRPGFSSGPWTSGGEEGTGEPLALRRLRSQDSVQSAPNRRPSNLRLSTAPALETLSRSPVLEAFQLDHIHESSTPALTESPVSASINDNHSYSSAPLTPIWSSASEDGCSLATGTTASTSKRNSVSSSHYGTAPPSPVVASREAFPRSWTSPHINNEQLRYQEGEEIFTSYKDLVVIRKSVSLESLRLGGEDVSNAEVDIYSALSLLPEKQFHVSMPAHARHSAVDLGVARSPALDMSLLQDENRSIMLKVGDVVRDVSQVTLPISRMMGREARQKRRITMR</sequence>
<evidence type="ECO:0000256" key="1">
    <source>
        <dbReference type="SAM" id="MobiDB-lite"/>
    </source>
</evidence>
<comment type="caution">
    <text evidence="3">The sequence shown here is derived from an EMBL/GenBank/DDBJ whole genome shotgun (WGS) entry which is preliminary data.</text>
</comment>